<name>A0A1Y2KXT1_9PROT</name>
<dbReference type="SUPFAM" id="SSF46565">
    <property type="entry name" value="Chaperone J-domain"/>
    <property type="match status" value="1"/>
</dbReference>
<comment type="caution">
    <text evidence="8">The sequence shown here is derived from an EMBL/GenBank/DDBJ whole genome shotgun (WGS) entry which is preliminary data.</text>
</comment>
<organism evidence="8 9">
    <name type="scientific">Thalassospira mesophila</name>
    <dbReference type="NCBI Taxonomy" id="1293891"/>
    <lineage>
        <taxon>Bacteria</taxon>
        <taxon>Pseudomonadati</taxon>
        <taxon>Pseudomonadota</taxon>
        <taxon>Alphaproteobacteria</taxon>
        <taxon>Rhodospirillales</taxon>
        <taxon>Thalassospiraceae</taxon>
        <taxon>Thalassospira</taxon>
    </lineage>
</organism>
<gene>
    <name evidence="8" type="ORF">TMES_15190</name>
</gene>
<evidence type="ECO:0000256" key="3">
    <source>
        <dbReference type="ARBA" id="ARBA00022989"/>
    </source>
</evidence>
<dbReference type="GO" id="GO:0016020">
    <property type="term" value="C:membrane"/>
    <property type="evidence" value="ECO:0007669"/>
    <property type="project" value="UniProtKB-SubCell"/>
</dbReference>
<evidence type="ECO:0000256" key="4">
    <source>
        <dbReference type="ARBA" id="ARBA00023136"/>
    </source>
</evidence>
<protein>
    <submittedName>
        <fullName evidence="8">Molecular chaperone DnaJ</fullName>
    </submittedName>
</protein>
<keyword evidence="2 7" id="KW-0812">Transmembrane</keyword>
<sequence>MQWFLLGVGLFIATGFIIQWLSRAKPADIRQLGFGLIAIVLVLVGLWLLLTGKLAAMVAALVAAIPFLFRVLKVGLLWPFFKKMFGGAHNWGKGANPHGANDGTPGKDRFSEIRTQFLVMQLEHGSGRLGGQIISGKYAGHDLDGLRLDELQLLYVECCSAQDQSRTVLETYLDRRSDCRGWRNWDCVGRADGSSSRQEQNGGNSGFRSDGMDATEARKILGLGEKPSRAEINHAYQTLIKAVHPDHGGSDYLASRVNAARRVLLQNCGD</sequence>
<evidence type="ECO:0000256" key="6">
    <source>
        <dbReference type="SAM" id="MobiDB-lite"/>
    </source>
</evidence>
<dbReference type="EMBL" id="JFKA01000007">
    <property type="protein sequence ID" value="OSQ37168.1"/>
    <property type="molecule type" value="Genomic_DNA"/>
</dbReference>
<accession>A0A1Y2KXT1</accession>
<dbReference type="InterPro" id="IPR036869">
    <property type="entry name" value="J_dom_sf"/>
</dbReference>
<reference evidence="8 9" key="1">
    <citation type="submission" date="2014-03" db="EMBL/GenBank/DDBJ databases">
        <title>The draft genome sequence of Thalassospira mesophila JCM 18969.</title>
        <authorList>
            <person name="Lai Q."/>
            <person name="Shao Z."/>
        </authorList>
    </citation>
    <scope>NUCLEOTIDE SEQUENCE [LARGE SCALE GENOMIC DNA]</scope>
    <source>
        <strain evidence="8 9">JCM 18969</strain>
    </source>
</reference>
<dbReference type="Gene3D" id="1.10.287.110">
    <property type="entry name" value="DnaJ domain"/>
    <property type="match status" value="1"/>
</dbReference>
<feature type="transmembrane region" description="Helical" evidence="7">
    <location>
        <begin position="34"/>
        <end position="50"/>
    </location>
</feature>
<feature type="transmembrane region" description="Helical" evidence="7">
    <location>
        <begin position="56"/>
        <end position="81"/>
    </location>
</feature>
<evidence type="ECO:0000313" key="9">
    <source>
        <dbReference type="Proteomes" id="UP000193391"/>
    </source>
</evidence>
<feature type="compositionally biased region" description="Polar residues" evidence="6">
    <location>
        <begin position="193"/>
        <end position="202"/>
    </location>
</feature>
<dbReference type="STRING" id="1293891.TMES_15190"/>
<evidence type="ECO:0000313" key="8">
    <source>
        <dbReference type="EMBL" id="OSQ37168.1"/>
    </source>
</evidence>
<keyword evidence="9" id="KW-1185">Reference proteome</keyword>
<keyword evidence="3 7" id="KW-1133">Transmembrane helix</keyword>
<comment type="subcellular location">
    <subcellularLocation>
        <location evidence="1">Membrane</location>
        <topology evidence="1">Single-pass membrane protein</topology>
    </subcellularLocation>
</comment>
<dbReference type="AlphaFoldDB" id="A0A1Y2KXT1"/>
<evidence type="ECO:0000256" key="2">
    <source>
        <dbReference type="ARBA" id="ARBA00022692"/>
    </source>
</evidence>
<feature type="region of interest" description="Disordered" evidence="6">
    <location>
        <begin position="191"/>
        <end position="211"/>
    </location>
</feature>
<comment type="similarity">
    <text evidence="5">Belongs to the TIM14 family.</text>
</comment>
<proteinExistence type="inferred from homology"/>
<evidence type="ECO:0000256" key="1">
    <source>
        <dbReference type="ARBA" id="ARBA00004167"/>
    </source>
</evidence>
<dbReference type="Proteomes" id="UP000193391">
    <property type="component" value="Unassembled WGS sequence"/>
</dbReference>
<keyword evidence="4 7" id="KW-0472">Membrane</keyword>
<evidence type="ECO:0000256" key="7">
    <source>
        <dbReference type="SAM" id="Phobius"/>
    </source>
</evidence>
<dbReference type="InterPro" id="IPR001623">
    <property type="entry name" value="DnaJ_domain"/>
</dbReference>
<evidence type="ECO:0000256" key="5">
    <source>
        <dbReference type="ARBA" id="ARBA00038105"/>
    </source>
</evidence>
<dbReference type="PANTHER" id="PTHR12763:SF28">
    <property type="entry name" value="GEO10507P1-RELATED"/>
    <property type="match status" value="1"/>
</dbReference>
<dbReference type="PANTHER" id="PTHR12763">
    <property type="match status" value="1"/>
</dbReference>
<dbReference type="CDD" id="cd06257">
    <property type="entry name" value="DnaJ"/>
    <property type="match status" value="1"/>
</dbReference>
<feature type="transmembrane region" description="Helical" evidence="7">
    <location>
        <begin position="6"/>
        <end position="22"/>
    </location>
</feature>